<dbReference type="Pfam" id="PF11905">
    <property type="entry name" value="DUF3425"/>
    <property type="match status" value="1"/>
</dbReference>
<reference evidence="2" key="1">
    <citation type="submission" date="2021-01" db="EMBL/GenBank/DDBJ databases">
        <authorList>
            <consortium name="Aspergillus puulaauensis MK2 genome sequencing consortium"/>
            <person name="Kazuki M."/>
            <person name="Futagami T."/>
        </authorList>
    </citation>
    <scope>NUCLEOTIDE SEQUENCE</scope>
    <source>
        <strain evidence="2">MK2</strain>
    </source>
</reference>
<organism evidence="2 3">
    <name type="scientific">Aspergillus puulaauensis</name>
    <dbReference type="NCBI Taxonomy" id="1220207"/>
    <lineage>
        <taxon>Eukaryota</taxon>
        <taxon>Fungi</taxon>
        <taxon>Dikarya</taxon>
        <taxon>Ascomycota</taxon>
        <taxon>Pezizomycotina</taxon>
        <taxon>Eurotiomycetes</taxon>
        <taxon>Eurotiomycetidae</taxon>
        <taxon>Eurotiales</taxon>
        <taxon>Aspergillaceae</taxon>
        <taxon>Aspergillus</taxon>
    </lineage>
</organism>
<protein>
    <recommendedName>
        <fullName evidence="4">BZIP domain-containing protein</fullName>
    </recommendedName>
</protein>
<feature type="compositionally biased region" description="Basic and acidic residues" evidence="1">
    <location>
        <begin position="75"/>
        <end position="87"/>
    </location>
</feature>
<reference evidence="2" key="2">
    <citation type="submission" date="2021-02" db="EMBL/GenBank/DDBJ databases">
        <title>Aspergillus puulaauensis MK2 genome sequence.</title>
        <authorList>
            <person name="Futagami T."/>
            <person name="Mori K."/>
            <person name="Kadooka C."/>
            <person name="Tanaka T."/>
        </authorList>
    </citation>
    <scope>NUCLEOTIDE SEQUENCE</scope>
    <source>
        <strain evidence="2">MK2</strain>
    </source>
</reference>
<evidence type="ECO:0000256" key="1">
    <source>
        <dbReference type="SAM" id="MobiDB-lite"/>
    </source>
</evidence>
<dbReference type="Proteomes" id="UP000654913">
    <property type="component" value="Chromosome 5"/>
</dbReference>
<evidence type="ECO:0008006" key="4">
    <source>
        <dbReference type="Google" id="ProtNLM"/>
    </source>
</evidence>
<dbReference type="AlphaFoldDB" id="A0A7R7XSD1"/>
<dbReference type="InterPro" id="IPR021833">
    <property type="entry name" value="DUF3425"/>
</dbReference>
<dbReference type="KEGG" id="apuu:APUU_51551A"/>
<dbReference type="OrthoDB" id="2245989at2759"/>
<dbReference type="EMBL" id="AP024447">
    <property type="protein sequence ID" value="BCS26840.1"/>
    <property type="molecule type" value="Genomic_DNA"/>
</dbReference>
<accession>A0A7R7XSD1</accession>
<gene>
    <name evidence="2" type="ORF">APUU_51551A</name>
</gene>
<sequence>MQKVYLKMSNYSSMALPIARINRPQAETGEEKIHVQKLSERITTWPEEDWSGVSDPKQRRRLQNRLNQRVRRLQKRIDMQRTSDSKTSKGQHAPPSTKDSVSRAAVEVEDAPVEPTPTCPSLAAVEHIHILEADFVETRRILQQIEVMAHAQYMLGSPRTDMLLHLIQFNFTKALVQNMRVLGLTSELLHDDAISPFNVTGPWQYDIEPALPSSLRPTIIQRTVVHHPWLDLLPIPEMRDNLISAGESYDETQLCLDMKGHGRAHTDHTGIIVWSDPWDQTGWEVSEPFARSWGWTVRGCVNLFRSTNSWRARRNERPLFRVY</sequence>
<dbReference type="PANTHER" id="PTHR38116">
    <property type="entry name" value="CHROMOSOME 7, WHOLE GENOME SHOTGUN SEQUENCE"/>
    <property type="match status" value="1"/>
</dbReference>
<proteinExistence type="predicted"/>
<dbReference type="PANTHER" id="PTHR38116:SF1">
    <property type="entry name" value="BZIP DOMAIN-CONTAINING PROTEIN"/>
    <property type="match status" value="1"/>
</dbReference>
<name>A0A7R7XSD1_9EURO</name>
<evidence type="ECO:0000313" key="2">
    <source>
        <dbReference type="EMBL" id="BCS26840.1"/>
    </source>
</evidence>
<keyword evidence="3" id="KW-1185">Reference proteome</keyword>
<evidence type="ECO:0000313" key="3">
    <source>
        <dbReference type="Proteomes" id="UP000654913"/>
    </source>
</evidence>
<dbReference type="GeneID" id="64976845"/>
<dbReference type="RefSeq" id="XP_041559034.1">
    <property type="nucleotide sequence ID" value="XM_041706671.1"/>
</dbReference>
<feature type="region of interest" description="Disordered" evidence="1">
    <location>
        <begin position="72"/>
        <end position="106"/>
    </location>
</feature>